<dbReference type="InterPro" id="IPR054691">
    <property type="entry name" value="LeuA/HCS_post-cat"/>
</dbReference>
<sequence length="515" mass="55961">MRKINVFDTTLRDGEQSAGVNLNLEEKLEIARQLERLGVDIMEAGFPASSKGDFQSVQQIAKTIKNSSVTGLARAVQSDIDTAWEALKDSAEPRIHVFIASSPIHMQYKLNMTPDQVVERAVQSIKLAASKFPQVQFSAEDASRAELPFLARLVEEAIQAGATVINLPDTVGFTTPHEIGNMFAYMKQNVPSIEKVILSTHNHDDLGMAVANSLAAIQNGAGQVECTVNGIGERAGNAALEEISVALNIRKDYYKADTGLTLKEIKRTSSLVSKLANMPVPGNKAVVGANAFAHESGIHQDGMLKNKETYEIITPELVGVSESSMVLGKHSGRHAFKDKLTELGFAGDNTQFQQIFDAFKDLCDKKKEVTEDDLYALMTETMTDAIQESYELQTVQVNYGTNNIPTAAITMKLPTGEITQEAATGSGSVEAIYNTLERIIDGPVSLRDYRIQSVNGGGDALAEVYVQVKYDGIESSGRGTAHDVLEASAKAYINAVNRTLIRKAYGQEQNNKVNI</sequence>
<feature type="binding site" evidence="11">
    <location>
        <position position="201"/>
    </location>
    <ligand>
        <name>Mn(2+)</name>
        <dbReference type="ChEBI" id="CHEBI:29035"/>
    </ligand>
</feature>
<keyword evidence="13" id="KW-0012">Acyltransferase</keyword>
<keyword evidence="9 11" id="KW-0464">Manganese</keyword>
<reference evidence="13 14" key="1">
    <citation type="submission" date="2023-07" db="EMBL/GenBank/DDBJ databases">
        <title>Genomic Encyclopedia of Type Strains, Phase IV (KMG-IV): sequencing the most valuable type-strain genomes for metagenomic binning, comparative biology and taxonomic classification.</title>
        <authorList>
            <person name="Goeker M."/>
        </authorList>
    </citation>
    <scope>NUCLEOTIDE SEQUENCE [LARGE SCALE GENOMIC DNA]</scope>
    <source>
        <strain evidence="13 14">DSM 19154</strain>
    </source>
</reference>
<comment type="cofactor">
    <cofactor evidence="11">
        <name>Mn(2+)</name>
        <dbReference type="ChEBI" id="CHEBI:29035"/>
    </cofactor>
</comment>
<dbReference type="InterPro" id="IPR013709">
    <property type="entry name" value="2-isopropylmalate_synth_dimer"/>
</dbReference>
<keyword evidence="8 11" id="KW-0479">Metal-binding</keyword>
<comment type="caution">
    <text evidence="13">The sequence shown here is derived from an EMBL/GenBank/DDBJ whole genome shotgun (WGS) entry which is preliminary data.</text>
</comment>
<evidence type="ECO:0000256" key="3">
    <source>
        <dbReference type="ARBA" id="ARBA00012973"/>
    </source>
</evidence>
<evidence type="ECO:0000256" key="1">
    <source>
        <dbReference type="ARBA" id="ARBA00004689"/>
    </source>
</evidence>
<dbReference type="NCBIfam" id="NF002088">
    <property type="entry name" value="PRK00915.1-5"/>
    <property type="match status" value="1"/>
</dbReference>
<gene>
    <name evidence="11" type="primary">leuA</name>
    <name evidence="13" type="ORF">J2S05_002842</name>
</gene>
<feature type="region of interest" description="Regulatory domain" evidence="11">
    <location>
        <begin position="391"/>
        <end position="515"/>
    </location>
</feature>
<dbReference type="EC" id="2.3.3.13" evidence="3 11"/>
<dbReference type="NCBIfam" id="TIGR00973">
    <property type="entry name" value="leuA_bact"/>
    <property type="match status" value="1"/>
</dbReference>
<dbReference type="SMART" id="SM00917">
    <property type="entry name" value="LeuA_dimer"/>
    <property type="match status" value="1"/>
</dbReference>
<dbReference type="PROSITE" id="PS00816">
    <property type="entry name" value="AIPM_HOMOCIT_SYNTH_2"/>
    <property type="match status" value="1"/>
</dbReference>
<dbReference type="InterPro" id="IPR036230">
    <property type="entry name" value="LeuA_allosteric_dom_sf"/>
</dbReference>
<dbReference type="InterPro" id="IPR050073">
    <property type="entry name" value="2-IPM_HCS-like"/>
</dbReference>
<dbReference type="Pfam" id="PF00682">
    <property type="entry name" value="HMGL-like"/>
    <property type="match status" value="1"/>
</dbReference>
<comment type="function">
    <text evidence="11">Catalyzes the condensation of the acetyl group of acetyl-CoA with 3-methyl-2-oxobutanoate (2-ketoisovalerate) to form 3-carboxy-3-hydroxy-4-methylpentanoate (2-isopropylmalate).</text>
</comment>
<dbReference type="InterPro" id="IPR002034">
    <property type="entry name" value="AIPM/Hcit_synth_CS"/>
</dbReference>
<dbReference type="CDD" id="cd07940">
    <property type="entry name" value="DRE_TIM_IPMS"/>
    <property type="match status" value="1"/>
</dbReference>
<keyword evidence="6 11" id="KW-0028">Amino-acid biosynthesis</keyword>
<dbReference type="Pfam" id="PF22617">
    <property type="entry name" value="HCS_D2"/>
    <property type="match status" value="1"/>
</dbReference>
<comment type="catalytic activity">
    <reaction evidence="11">
        <text>3-methyl-2-oxobutanoate + acetyl-CoA + H2O = (2S)-2-isopropylmalate + CoA + H(+)</text>
        <dbReference type="Rhea" id="RHEA:21524"/>
        <dbReference type="ChEBI" id="CHEBI:1178"/>
        <dbReference type="ChEBI" id="CHEBI:11851"/>
        <dbReference type="ChEBI" id="CHEBI:15377"/>
        <dbReference type="ChEBI" id="CHEBI:15378"/>
        <dbReference type="ChEBI" id="CHEBI:57287"/>
        <dbReference type="ChEBI" id="CHEBI:57288"/>
        <dbReference type="EC" id="2.3.3.13"/>
    </reaction>
</comment>
<dbReference type="Gene3D" id="3.20.20.70">
    <property type="entry name" value="Aldolase class I"/>
    <property type="match status" value="1"/>
</dbReference>
<evidence type="ECO:0000256" key="4">
    <source>
        <dbReference type="ARBA" id="ARBA00018198"/>
    </source>
</evidence>
<keyword evidence="5 11" id="KW-0432">Leucine biosynthesis</keyword>
<feature type="domain" description="Pyruvate carboxyltransferase" evidence="12">
    <location>
        <begin position="4"/>
        <end position="266"/>
    </location>
</feature>
<feature type="binding site" evidence="11">
    <location>
        <position position="13"/>
    </location>
    <ligand>
        <name>Mn(2+)</name>
        <dbReference type="ChEBI" id="CHEBI:29035"/>
    </ligand>
</feature>
<dbReference type="Proteomes" id="UP001225034">
    <property type="component" value="Unassembled WGS sequence"/>
</dbReference>
<feature type="binding site" evidence="11">
    <location>
        <position position="203"/>
    </location>
    <ligand>
        <name>Mn(2+)</name>
        <dbReference type="ChEBI" id="CHEBI:29035"/>
    </ligand>
</feature>
<dbReference type="InterPro" id="IPR013785">
    <property type="entry name" value="Aldolase_TIM"/>
</dbReference>
<evidence type="ECO:0000256" key="2">
    <source>
        <dbReference type="ARBA" id="ARBA00009396"/>
    </source>
</evidence>
<dbReference type="PROSITE" id="PS50991">
    <property type="entry name" value="PYR_CT"/>
    <property type="match status" value="1"/>
</dbReference>
<dbReference type="InterPro" id="IPR005671">
    <property type="entry name" value="LeuA_bact_synth"/>
</dbReference>
<comment type="similarity">
    <text evidence="2 11">Belongs to the alpha-IPM synthase/homocitrate synthase family. LeuA type 1 subfamily.</text>
</comment>
<dbReference type="PANTHER" id="PTHR10277">
    <property type="entry name" value="HOMOCITRATE SYNTHASE-RELATED"/>
    <property type="match status" value="1"/>
</dbReference>
<evidence type="ECO:0000256" key="5">
    <source>
        <dbReference type="ARBA" id="ARBA00022430"/>
    </source>
</evidence>
<evidence type="ECO:0000256" key="8">
    <source>
        <dbReference type="ARBA" id="ARBA00022723"/>
    </source>
</evidence>
<organism evidence="13 14">
    <name type="scientific">Alkalicoccobacillus murimartini</name>
    <dbReference type="NCBI Taxonomy" id="171685"/>
    <lineage>
        <taxon>Bacteria</taxon>
        <taxon>Bacillati</taxon>
        <taxon>Bacillota</taxon>
        <taxon>Bacilli</taxon>
        <taxon>Bacillales</taxon>
        <taxon>Bacillaceae</taxon>
        <taxon>Alkalicoccobacillus</taxon>
    </lineage>
</organism>
<comment type="pathway">
    <text evidence="1 11">Amino-acid biosynthesis; L-leucine biosynthesis; L-leucine from 3-methyl-2-oxobutanoate: step 1/4.</text>
</comment>
<evidence type="ECO:0000256" key="9">
    <source>
        <dbReference type="ARBA" id="ARBA00023211"/>
    </source>
</evidence>
<comment type="subunit">
    <text evidence="11">Homodimer.</text>
</comment>
<dbReference type="PANTHER" id="PTHR10277:SF9">
    <property type="entry name" value="2-ISOPROPYLMALATE SYNTHASE 1, CHLOROPLASTIC-RELATED"/>
    <property type="match status" value="1"/>
</dbReference>
<evidence type="ECO:0000256" key="7">
    <source>
        <dbReference type="ARBA" id="ARBA00022679"/>
    </source>
</evidence>
<dbReference type="GO" id="GO:0003852">
    <property type="term" value="F:2-isopropylmalate synthase activity"/>
    <property type="evidence" value="ECO:0007669"/>
    <property type="project" value="UniProtKB-EC"/>
</dbReference>
<evidence type="ECO:0000313" key="14">
    <source>
        <dbReference type="Proteomes" id="UP001225034"/>
    </source>
</evidence>
<dbReference type="NCBIfam" id="NF002086">
    <property type="entry name" value="PRK00915.1-3"/>
    <property type="match status" value="1"/>
</dbReference>
<dbReference type="HAMAP" id="MF_01025">
    <property type="entry name" value="LeuA_type1"/>
    <property type="match status" value="1"/>
</dbReference>
<dbReference type="EMBL" id="JAUSUA010000004">
    <property type="protein sequence ID" value="MDQ0208033.1"/>
    <property type="molecule type" value="Genomic_DNA"/>
</dbReference>
<evidence type="ECO:0000256" key="6">
    <source>
        <dbReference type="ARBA" id="ARBA00022605"/>
    </source>
</evidence>
<protein>
    <recommendedName>
        <fullName evidence="4 11">2-isopropylmalate synthase</fullName>
        <ecNumber evidence="3 11">2.3.3.13</ecNumber>
    </recommendedName>
    <alternativeName>
        <fullName evidence="11">Alpha-IPM synthase</fullName>
    </alternativeName>
    <alternativeName>
        <fullName evidence="11">Alpha-isopropylmalate synthase</fullName>
    </alternativeName>
</protein>
<evidence type="ECO:0000313" key="13">
    <source>
        <dbReference type="EMBL" id="MDQ0208033.1"/>
    </source>
</evidence>
<keyword evidence="7 11" id="KW-0808">Transferase</keyword>
<dbReference type="Gene3D" id="3.30.160.270">
    <property type="match status" value="1"/>
</dbReference>
<evidence type="ECO:0000256" key="10">
    <source>
        <dbReference type="ARBA" id="ARBA00023304"/>
    </source>
</evidence>
<evidence type="ECO:0000259" key="12">
    <source>
        <dbReference type="PROSITE" id="PS50991"/>
    </source>
</evidence>
<dbReference type="SUPFAM" id="SSF51569">
    <property type="entry name" value="Aldolase"/>
    <property type="match status" value="1"/>
</dbReference>
<keyword evidence="10 11" id="KW-0100">Branched-chain amino acid biosynthesis</keyword>
<dbReference type="SUPFAM" id="SSF110921">
    <property type="entry name" value="2-isopropylmalate synthase LeuA, allosteric (dimerisation) domain"/>
    <property type="match status" value="1"/>
</dbReference>
<keyword evidence="14" id="KW-1185">Reference proteome</keyword>
<evidence type="ECO:0000256" key="11">
    <source>
        <dbReference type="HAMAP-Rule" id="MF_01025"/>
    </source>
</evidence>
<dbReference type="InterPro" id="IPR000891">
    <property type="entry name" value="PYR_CT"/>
</dbReference>
<feature type="binding site" evidence="11">
    <location>
        <position position="237"/>
    </location>
    <ligand>
        <name>Mn(2+)</name>
        <dbReference type="ChEBI" id="CHEBI:29035"/>
    </ligand>
</feature>
<keyword evidence="11" id="KW-0963">Cytoplasm</keyword>
<dbReference type="Pfam" id="PF08502">
    <property type="entry name" value="LeuA_dimer"/>
    <property type="match status" value="1"/>
</dbReference>
<name>A0ABT9YKC1_9BACI</name>
<dbReference type="RefSeq" id="WP_306983784.1">
    <property type="nucleotide sequence ID" value="NZ_JAUSUA010000004.1"/>
</dbReference>
<dbReference type="PROSITE" id="PS00815">
    <property type="entry name" value="AIPM_HOMOCIT_SYNTH_1"/>
    <property type="match status" value="1"/>
</dbReference>
<accession>A0ABT9YKC1</accession>
<dbReference type="Gene3D" id="1.10.238.260">
    <property type="match status" value="1"/>
</dbReference>
<proteinExistence type="inferred from homology"/>